<evidence type="ECO:0000256" key="7">
    <source>
        <dbReference type="ARBA" id="ARBA00022475"/>
    </source>
</evidence>
<feature type="transmembrane region" description="Helical" evidence="13">
    <location>
        <begin position="103"/>
        <end position="122"/>
    </location>
</feature>
<comment type="similarity">
    <text evidence="3">Belongs to the multi antimicrobial extrusion (MATE) (TC 2.A.66.1) family.</text>
</comment>
<evidence type="ECO:0000313" key="15">
    <source>
        <dbReference type="EMBL" id="SFL17746.1"/>
    </source>
</evidence>
<feature type="transmembrane region" description="Helical" evidence="13">
    <location>
        <begin position="359"/>
        <end position="381"/>
    </location>
</feature>
<dbReference type="Pfam" id="PF01554">
    <property type="entry name" value="MatE"/>
    <property type="match status" value="2"/>
</dbReference>
<name>A0A091BSB7_STREI</name>
<organism evidence="14 16">
    <name type="scientific">Streptococcus equinus JB1</name>
    <dbReference type="NCBI Taxonomy" id="1294274"/>
    <lineage>
        <taxon>Bacteria</taxon>
        <taxon>Bacillati</taxon>
        <taxon>Bacillota</taxon>
        <taxon>Bacilli</taxon>
        <taxon>Lactobacillales</taxon>
        <taxon>Streptococcaceae</taxon>
        <taxon>Streptococcus</taxon>
    </lineage>
</organism>
<feature type="transmembrane region" description="Helical" evidence="13">
    <location>
        <begin position="174"/>
        <end position="194"/>
    </location>
</feature>
<evidence type="ECO:0000313" key="17">
    <source>
        <dbReference type="Proteomes" id="UP000182793"/>
    </source>
</evidence>
<feature type="transmembrane region" description="Helical" evidence="13">
    <location>
        <begin position="200"/>
        <end position="219"/>
    </location>
</feature>
<evidence type="ECO:0000256" key="1">
    <source>
        <dbReference type="ARBA" id="ARBA00003408"/>
    </source>
</evidence>
<feature type="transmembrane region" description="Helical" evidence="13">
    <location>
        <begin position="285"/>
        <end position="306"/>
    </location>
</feature>
<evidence type="ECO:0000256" key="5">
    <source>
        <dbReference type="ARBA" id="ARBA00022448"/>
    </source>
</evidence>
<evidence type="ECO:0000256" key="8">
    <source>
        <dbReference type="ARBA" id="ARBA00022692"/>
    </source>
</evidence>
<dbReference type="EMBL" id="FOTG01000003">
    <property type="protein sequence ID" value="SFL17746.1"/>
    <property type="molecule type" value="Genomic_DNA"/>
</dbReference>
<feature type="transmembrane region" description="Helical" evidence="13">
    <location>
        <begin position="61"/>
        <end position="82"/>
    </location>
</feature>
<evidence type="ECO:0000256" key="12">
    <source>
        <dbReference type="ARBA" id="ARBA00031636"/>
    </source>
</evidence>
<keyword evidence="7" id="KW-1003">Cell membrane</keyword>
<evidence type="ECO:0000256" key="6">
    <source>
        <dbReference type="ARBA" id="ARBA00022449"/>
    </source>
</evidence>
<evidence type="ECO:0000256" key="4">
    <source>
        <dbReference type="ARBA" id="ARBA00020268"/>
    </source>
</evidence>
<proteinExistence type="inferred from homology"/>
<evidence type="ECO:0000256" key="11">
    <source>
        <dbReference type="ARBA" id="ARBA00023136"/>
    </source>
</evidence>
<dbReference type="GO" id="GO:0006811">
    <property type="term" value="P:monoatomic ion transport"/>
    <property type="evidence" value="ECO:0007669"/>
    <property type="project" value="UniProtKB-KW"/>
</dbReference>
<dbReference type="PANTHER" id="PTHR43298:SF2">
    <property type="entry name" value="FMN_FAD EXPORTER YEEO-RELATED"/>
    <property type="match status" value="1"/>
</dbReference>
<dbReference type="Proteomes" id="UP000182793">
    <property type="component" value="Unassembled WGS sequence"/>
</dbReference>
<dbReference type="GO" id="GO:0005886">
    <property type="term" value="C:plasma membrane"/>
    <property type="evidence" value="ECO:0007669"/>
    <property type="project" value="UniProtKB-SubCell"/>
</dbReference>
<dbReference type="GO" id="GO:0042910">
    <property type="term" value="F:xenobiotic transmembrane transporter activity"/>
    <property type="evidence" value="ECO:0007669"/>
    <property type="project" value="InterPro"/>
</dbReference>
<keyword evidence="11 13" id="KW-0472">Membrane</keyword>
<feature type="transmembrane region" description="Helical" evidence="13">
    <location>
        <begin position="142"/>
        <end position="162"/>
    </location>
</feature>
<dbReference type="AlphaFoldDB" id="A0A091BSB7"/>
<evidence type="ECO:0000256" key="3">
    <source>
        <dbReference type="ARBA" id="ARBA00010199"/>
    </source>
</evidence>
<feature type="transmembrane region" description="Helical" evidence="13">
    <location>
        <begin position="393"/>
        <end position="413"/>
    </location>
</feature>
<reference evidence="14 16" key="1">
    <citation type="journal article" date="2014" name="Genome Announc.">
        <title>Draft Genome Sequences of Streptococcus bovis Strains ATCC 33317 and JB1.</title>
        <authorList>
            <person name="Benahmed F.H."/>
            <person name="Gopinath G.R."/>
            <person name="Harbottle H."/>
            <person name="Cotta M.A."/>
            <person name="Luo Y."/>
            <person name="Henderson C."/>
            <person name="Teri P."/>
            <person name="Soppet D."/>
            <person name="Rasmussen M."/>
            <person name="Whitehead T.R."/>
            <person name="Davidson M."/>
        </authorList>
    </citation>
    <scope>NUCLEOTIDE SEQUENCE [LARGE SCALE GENOMIC DNA]</scope>
    <source>
        <strain evidence="14 16">JB1</strain>
    </source>
</reference>
<dbReference type="GO" id="GO:0015297">
    <property type="term" value="F:antiporter activity"/>
    <property type="evidence" value="ECO:0007669"/>
    <property type="project" value="UniProtKB-KW"/>
</dbReference>
<dbReference type="CDD" id="cd13137">
    <property type="entry name" value="MATE_NorM_like"/>
    <property type="match status" value="1"/>
</dbReference>
<comment type="function">
    <text evidence="1">Multidrug efflux pump.</text>
</comment>
<reference evidence="15 17" key="2">
    <citation type="submission" date="2016-10" db="EMBL/GenBank/DDBJ databases">
        <authorList>
            <person name="Varghese N."/>
            <person name="Submissions S."/>
        </authorList>
    </citation>
    <scope>NUCLEOTIDE SEQUENCE [LARGE SCALE GENOMIC DNA]</scope>
    <source>
        <strain evidence="15 17">JB1</strain>
    </source>
</reference>
<evidence type="ECO:0000313" key="16">
    <source>
        <dbReference type="Proteomes" id="UP000029382"/>
    </source>
</evidence>
<sequence>MDSFSDKALEKNYFFSNRDLTKLFIPLIIEQGLEFLVGLIASIMVSRVGEAAVSGVSLVEFLMALFISIFAAFATGGGIVAGQYLGDRDSKNANKAVNQLVKFTLYFSLAITLLIFAIKPFILSHLFGSITPEVHAQADRYFNIVALSTPFIALYNSGAAIFRTLNKSRLPMNIMLVMNGLNIVMGVSLIYGCGWGVEGVAVPILLSRVGAMLLILWFAHHIKSDLTLGNFLKEKVDWQMIKKVLGIGLPFGFENGMFFLGRLIVLSVVSLFGTAAIAANSVGGTIIMFQGLPGISIVLGLAVIISKCVGAGDYEQAEFYKRKVSRIIHAANALFSLVVVALMPFLMMIYDLSDQATHYVWIIVLAHGILVSIFWNSGYVLPVVFRSAGDANFPMVIGIASMLLVRVVCAYFLSVDFGMGMLGTWVAMFLDWIVKGIIYEIRYRKGTWKNYKLV</sequence>
<comment type="caution">
    <text evidence="14">The sequence shown here is derived from an EMBL/GenBank/DDBJ whole genome shotgun (WGS) entry which is preliminary data.</text>
</comment>
<dbReference type="NCBIfam" id="TIGR00797">
    <property type="entry name" value="matE"/>
    <property type="match status" value="1"/>
</dbReference>
<feature type="transmembrane region" description="Helical" evidence="13">
    <location>
        <begin position="259"/>
        <end position="279"/>
    </location>
</feature>
<feature type="transmembrane region" description="Helical" evidence="13">
    <location>
        <begin position="20"/>
        <end position="41"/>
    </location>
</feature>
<keyword evidence="9 13" id="KW-1133">Transmembrane helix</keyword>
<keyword evidence="5" id="KW-0813">Transport</keyword>
<dbReference type="InterPro" id="IPR048279">
    <property type="entry name" value="MdtK-like"/>
</dbReference>
<keyword evidence="6" id="KW-0050">Antiport</keyword>
<feature type="transmembrane region" description="Helical" evidence="13">
    <location>
        <begin position="419"/>
        <end position="439"/>
    </location>
</feature>
<accession>A0A091BSB7</accession>
<evidence type="ECO:0000256" key="2">
    <source>
        <dbReference type="ARBA" id="ARBA00004651"/>
    </source>
</evidence>
<dbReference type="InterPro" id="IPR050222">
    <property type="entry name" value="MATE_MdtK"/>
</dbReference>
<feature type="transmembrane region" description="Helical" evidence="13">
    <location>
        <begin position="327"/>
        <end position="347"/>
    </location>
</feature>
<keyword evidence="10" id="KW-0406">Ion transport</keyword>
<evidence type="ECO:0000256" key="10">
    <source>
        <dbReference type="ARBA" id="ARBA00023065"/>
    </source>
</evidence>
<dbReference type="Proteomes" id="UP000029382">
    <property type="component" value="Unassembled WGS sequence"/>
</dbReference>
<keyword evidence="8 13" id="KW-0812">Transmembrane</keyword>
<keyword evidence="17" id="KW-1185">Reference proteome</keyword>
<dbReference type="InterPro" id="IPR002528">
    <property type="entry name" value="MATE_fam"/>
</dbReference>
<dbReference type="PANTHER" id="PTHR43298">
    <property type="entry name" value="MULTIDRUG RESISTANCE PROTEIN NORM-RELATED"/>
    <property type="match status" value="1"/>
</dbReference>
<evidence type="ECO:0000313" key="14">
    <source>
        <dbReference type="EMBL" id="KFN87619.1"/>
    </source>
</evidence>
<evidence type="ECO:0000256" key="9">
    <source>
        <dbReference type="ARBA" id="ARBA00022989"/>
    </source>
</evidence>
<gene>
    <name evidence="14" type="ORF">H702_06610</name>
    <name evidence="15" type="ORF">SAMN02910290_00799</name>
</gene>
<dbReference type="PIRSF" id="PIRSF006603">
    <property type="entry name" value="DinF"/>
    <property type="match status" value="1"/>
</dbReference>
<dbReference type="RefSeq" id="WP_039696934.1">
    <property type="nucleotide sequence ID" value="NZ_AUZH01000022.1"/>
</dbReference>
<protein>
    <recommendedName>
        <fullName evidence="4">Probable multidrug resistance protein NorM</fullName>
    </recommendedName>
    <alternativeName>
        <fullName evidence="12">Multidrug-efflux transporter</fullName>
    </alternativeName>
</protein>
<dbReference type="EMBL" id="AUZH01000022">
    <property type="protein sequence ID" value="KFN87619.1"/>
    <property type="molecule type" value="Genomic_DNA"/>
</dbReference>
<evidence type="ECO:0000256" key="13">
    <source>
        <dbReference type="SAM" id="Phobius"/>
    </source>
</evidence>
<comment type="subcellular location">
    <subcellularLocation>
        <location evidence="2">Cell membrane</location>
        <topology evidence="2">Multi-pass membrane protein</topology>
    </subcellularLocation>
</comment>